<reference evidence="9 10" key="1">
    <citation type="submission" date="2019-12" db="EMBL/GenBank/DDBJ databases">
        <title>Corynebacterium sp. nov., isolated from feces of the Anser Albifrons in China.</title>
        <authorList>
            <person name="Liu Q."/>
        </authorList>
    </citation>
    <scope>NUCLEOTIDE SEQUENCE [LARGE SCALE GENOMIC DNA]</scope>
    <source>
        <strain evidence="9 10">4H37-19</strain>
    </source>
</reference>
<sequence>MDFYRNWQASSTTIDTRHGNSLGEESLFPHRQHRVVNSILWPLAIITILYTVFIHSLNRAVTDDFTTVYSALRRMWQGVPVYNENYEHVNPHYLYNPGATLLLSPLGVLTHFDITRAGFILLNAVAIILALILIARMVRLSLRSPLIPLLLFAAFITESVINTLGFSNINGVLLLLMAVFLHALLANHQLRAGLALGLAILIKPLFAPLLFLSFARGHWLTLISALATPVLCNLIAWPLVPGASDYLHIVTPYLAETRDYANASLPGFAVYFGMPGWMEKAWFLVFAALIAWSVIILLRWRNIAPTMWAFSTSGILLTGVFLLSSLGQMYYSMLLFPMIATVFLPRSLMHTWPMWLGTCLVLAPWSWESDLSATFTRWAPVFVATVGWSVIICSTAATLSVWWREEKKQP</sequence>
<evidence type="ECO:0000313" key="9">
    <source>
        <dbReference type="EMBL" id="QNQ91445.1"/>
    </source>
</evidence>
<dbReference type="KEGG" id="cpoy:GP475_06630"/>
<feature type="transmembrane region" description="Helical" evidence="8">
    <location>
        <begin position="119"/>
        <end position="138"/>
    </location>
</feature>
<evidence type="ECO:0000256" key="7">
    <source>
        <dbReference type="ARBA" id="ARBA00024033"/>
    </source>
</evidence>
<evidence type="ECO:0000256" key="6">
    <source>
        <dbReference type="ARBA" id="ARBA00023136"/>
    </source>
</evidence>
<feature type="transmembrane region" description="Helical" evidence="8">
    <location>
        <begin position="39"/>
        <end position="57"/>
    </location>
</feature>
<keyword evidence="10" id="KW-1185">Reference proteome</keyword>
<dbReference type="Pfam" id="PF09594">
    <property type="entry name" value="GT87"/>
    <property type="match status" value="1"/>
</dbReference>
<evidence type="ECO:0000256" key="8">
    <source>
        <dbReference type="SAM" id="Phobius"/>
    </source>
</evidence>
<keyword evidence="2" id="KW-1003">Cell membrane</keyword>
<feature type="transmembrane region" description="Helical" evidence="8">
    <location>
        <begin position="379"/>
        <end position="403"/>
    </location>
</feature>
<accession>A0A7H0SSC0</accession>
<dbReference type="Proteomes" id="UP000516320">
    <property type="component" value="Chromosome"/>
</dbReference>
<protein>
    <submittedName>
        <fullName evidence="9">DUF2029 domain-containing protein</fullName>
    </submittedName>
</protein>
<organism evidence="9 10">
    <name type="scientific">Corynebacterium poyangense</name>
    <dbReference type="NCBI Taxonomy" id="2684405"/>
    <lineage>
        <taxon>Bacteria</taxon>
        <taxon>Bacillati</taxon>
        <taxon>Actinomycetota</taxon>
        <taxon>Actinomycetes</taxon>
        <taxon>Mycobacteriales</taxon>
        <taxon>Corynebacteriaceae</taxon>
        <taxon>Corynebacterium</taxon>
    </lineage>
</organism>
<keyword evidence="6 8" id="KW-0472">Membrane</keyword>
<evidence type="ECO:0000256" key="2">
    <source>
        <dbReference type="ARBA" id="ARBA00022475"/>
    </source>
</evidence>
<evidence type="ECO:0000313" key="10">
    <source>
        <dbReference type="Proteomes" id="UP000516320"/>
    </source>
</evidence>
<evidence type="ECO:0000256" key="3">
    <source>
        <dbReference type="ARBA" id="ARBA00022679"/>
    </source>
</evidence>
<comment type="subcellular location">
    <subcellularLocation>
        <location evidence="1">Cell membrane</location>
        <topology evidence="1">Multi-pass membrane protein</topology>
    </subcellularLocation>
</comment>
<dbReference type="InterPro" id="IPR018584">
    <property type="entry name" value="GT87"/>
</dbReference>
<feature type="transmembrane region" description="Helical" evidence="8">
    <location>
        <begin position="219"/>
        <end position="240"/>
    </location>
</feature>
<keyword evidence="4 8" id="KW-0812">Transmembrane</keyword>
<name>A0A7H0SSC0_9CORY</name>
<dbReference type="EMBL" id="CP046884">
    <property type="protein sequence ID" value="QNQ91445.1"/>
    <property type="molecule type" value="Genomic_DNA"/>
</dbReference>
<feature type="transmembrane region" description="Helical" evidence="8">
    <location>
        <begin position="307"/>
        <end position="323"/>
    </location>
</feature>
<feature type="transmembrane region" description="Helical" evidence="8">
    <location>
        <begin position="281"/>
        <end position="300"/>
    </location>
</feature>
<comment type="similarity">
    <text evidence="7">Belongs to the glycosyltransferase 87 family.</text>
</comment>
<gene>
    <name evidence="9" type="ORF">GP475_06630</name>
</gene>
<keyword evidence="3" id="KW-0808">Transferase</keyword>
<evidence type="ECO:0000256" key="5">
    <source>
        <dbReference type="ARBA" id="ARBA00022989"/>
    </source>
</evidence>
<dbReference type="AlphaFoldDB" id="A0A7H0SSC0"/>
<feature type="transmembrane region" description="Helical" evidence="8">
    <location>
        <begin position="168"/>
        <end position="186"/>
    </location>
</feature>
<evidence type="ECO:0000256" key="1">
    <source>
        <dbReference type="ARBA" id="ARBA00004651"/>
    </source>
</evidence>
<dbReference type="GO" id="GO:0005886">
    <property type="term" value="C:plasma membrane"/>
    <property type="evidence" value="ECO:0007669"/>
    <property type="project" value="UniProtKB-SubCell"/>
</dbReference>
<dbReference type="GO" id="GO:0016758">
    <property type="term" value="F:hexosyltransferase activity"/>
    <property type="evidence" value="ECO:0007669"/>
    <property type="project" value="InterPro"/>
</dbReference>
<proteinExistence type="inferred from homology"/>
<feature type="transmembrane region" description="Helical" evidence="8">
    <location>
        <begin position="192"/>
        <end position="212"/>
    </location>
</feature>
<keyword evidence="5 8" id="KW-1133">Transmembrane helix</keyword>
<evidence type="ECO:0000256" key="4">
    <source>
        <dbReference type="ARBA" id="ARBA00022692"/>
    </source>
</evidence>